<feature type="compositionally biased region" description="Polar residues" evidence="1">
    <location>
        <begin position="298"/>
        <end position="309"/>
    </location>
</feature>
<dbReference type="Proteomes" id="UP001258017">
    <property type="component" value="Unassembled WGS sequence"/>
</dbReference>
<comment type="caution">
    <text evidence="3">The sequence shown here is derived from an EMBL/GenBank/DDBJ whole genome shotgun (WGS) entry which is preliminary data.</text>
</comment>
<evidence type="ECO:0000259" key="2">
    <source>
        <dbReference type="SMART" id="SM00596"/>
    </source>
</evidence>
<organism evidence="3 4">
    <name type="scientific">Odynerus spinipes</name>
    <dbReference type="NCBI Taxonomy" id="1348599"/>
    <lineage>
        <taxon>Eukaryota</taxon>
        <taxon>Metazoa</taxon>
        <taxon>Ecdysozoa</taxon>
        <taxon>Arthropoda</taxon>
        <taxon>Hexapoda</taxon>
        <taxon>Insecta</taxon>
        <taxon>Pterygota</taxon>
        <taxon>Neoptera</taxon>
        <taxon>Endopterygota</taxon>
        <taxon>Hymenoptera</taxon>
        <taxon>Apocrita</taxon>
        <taxon>Aculeata</taxon>
        <taxon>Vespoidea</taxon>
        <taxon>Vespidae</taxon>
        <taxon>Eumeninae</taxon>
        <taxon>Odynerus</taxon>
    </lineage>
</organism>
<dbReference type="AlphaFoldDB" id="A0AAD9VIT1"/>
<reference evidence="3" key="2">
    <citation type="journal article" date="2023" name="Commun. Biol.">
        <title>Intrasexual cuticular hydrocarbon dimorphism in a wasp sheds light on hydrocarbon biosynthesis genes in Hymenoptera.</title>
        <authorList>
            <person name="Moris V.C."/>
            <person name="Podsiadlowski L."/>
            <person name="Martin S."/>
            <person name="Oeyen J.P."/>
            <person name="Donath A."/>
            <person name="Petersen M."/>
            <person name="Wilbrandt J."/>
            <person name="Misof B."/>
            <person name="Liedtke D."/>
            <person name="Thamm M."/>
            <person name="Scheiner R."/>
            <person name="Schmitt T."/>
            <person name="Niehuis O."/>
        </authorList>
    </citation>
    <scope>NUCLEOTIDE SEQUENCE</scope>
    <source>
        <strain evidence="3">GBR_01_08_01A</strain>
    </source>
</reference>
<dbReference type="Pfam" id="PF07530">
    <property type="entry name" value="PRE_C2HC"/>
    <property type="match status" value="1"/>
</dbReference>
<feature type="region of interest" description="Disordered" evidence="1">
    <location>
        <begin position="280"/>
        <end position="309"/>
    </location>
</feature>
<evidence type="ECO:0000313" key="4">
    <source>
        <dbReference type="Proteomes" id="UP001258017"/>
    </source>
</evidence>
<accession>A0AAD9VIT1</accession>
<feature type="compositionally biased region" description="Basic and acidic residues" evidence="1">
    <location>
        <begin position="280"/>
        <end position="295"/>
    </location>
</feature>
<dbReference type="InterPro" id="IPR006579">
    <property type="entry name" value="Pre_C2HC_dom"/>
</dbReference>
<feature type="domain" description="Pre-C2HC" evidence="2">
    <location>
        <begin position="134"/>
        <end position="202"/>
    </location>
</feature>
<name>A0AAD9VIT1_9HYME</name>
<keyword evidence="4" id="KW-1185">Reference proteome</keyword>
<dbReference type="SMART" id="SM00596">
    <property type="entry name" value="PRE_C2HC"/>
    <property type="match status" value="1"/>
</dbReference>
<gene>
    <name evidence="3" type="ORF">KPH14_012755</name>
</gene>
<reference evidence="3" key="1">
    <citation type="submission" date="2021-08" db="EMBL/GenBank/DDBJ databases">
        <authorList>
            <person name="Misof B."/>
            <person name="Oliver O."/>
            <person name="Podsiadlowski L."/>
            <person name="Donath A."/>
            <person name="Peters R."/>
            <person name="Mayer C."/>
            <person name="Rust J."/>
            <person name="Gunkel S."/>
            <person name="Lesny P."/>
            <person name="Martin S."/>
            <person name="Oeyen J.P."/>
            <person name="Petersen M."/>
            <person name="Panagiotis P."/>
            <person name="Wilbrandt J."/>
            <person name="Tanja T."/>
        </authorList>
    </citation>
    <scope>NUCLEOTIDE SEQUENCE</scope>
    <source>
        <strain evidence="3">GBR_01_08_01A</strain>
        <tissue evidence="3">Thorax + abdomen</tissue>
    </source>
</reference>
<protein>
    <recommendedName>
        <fullName evidence="2">Pre-C2HC domain-containing protein</fullName>
    </recommendedName>
</protein>
<proteinExistence type="predicted"/>
<sequence>MSTVSRNKKTNSGTNDKSQKWLINPQIICNNRFEQLSNLDEKVKTKENKPQPIFMDADNLQPLTNLINNDLQILDYTIKCTYDNQVKLQTESSESYRKIIQTPKENNASYYTFQPKDNRKYKVVIRGLHHSISHETIKEELESLNHQVCNVTNIKSSYSGNPLPLHIIETMPNENNKEIFQINKLANTIIQVEQYRTKRDIPQCANCQKHGHTKNYCNRDPICVKCAQSHPSQLCPQGKKIKDVTCSNCHGKHPANYKGCKVRKEIQEKLFSKIRHRDIMGTEKRASSQNIKDDSVYTPKSQQNKQRPTYTTPVLSYAQVANQETQYNEEKTCSSTGNMDSKIDKLTTIMEQQMQQISMMMNILIKLLALLERNQP</sequence>
<evidence type="ECO:0000313" key="3">
    <source>
        <dbReference type="EMBL" id="KAK2575240.1"/>
    </source>
</evidence>
<dbReference type="EMBL" id="JAIFRP010004475">
    <property type="protein sequence ID" value="KAK2575240.1"/>
    <property type="molecule type" value="Genomic_DNA"/>
</dbReference>
<evidence type="ECO:0000256" key="1">
    <source>
        <dbReference type="SAM" id="MobiDB-lite"/>
    </source>
</evidence>